<feature type="transmembrane region" description="Helical" evidence="1">
    <location>
        <begin position="12"/>
        <end position="33"/>
    </location>
</feature>
<dbReference type="Proteomes" id="UP001241056">
    <property type="component" value="Unassembled WGS sequence"/>
</dbReference>
<accession>A0ABT7SRY2</accession>
<feature type="transmembrane region" description="Helical" evidence="1">
    <location>
        <begin position="96"/>
        <end position="118"/>
    </location>
</feature>
<evidence type="ECO:0000256" key="1">
    <source>
        <dbReference type="SAM" id="Phobius"/>
    </source>
</evidence>
<keyword evidence="1" id="KW-1133">Transmembrane helix</keyword>
<comment type="caution">
    <text evidence="2">The sequence shown here is derived from an EMBL/GenBank/DDBJ whole genome shotgun (WGS) entry which is preliminary data.</text>
</comment>
<organism evidence="2 3">
    <name type="scientific">Thiopseudomonas acetoxidans</name>
    <dbReference type="NCBI Taxonomy" id="3041622"/>
    <lineage>
        <taxon>Bacteria</taxon>
        <taxon>Pseudomonadati</taxon>
        <taxon>Pseudomonadota</taxon>
        <taxon>Gammaproteobacteria</taxon>
        <taxon>Pseudomonadales</taxon>
        <taxon>Pseudomonadaceae</taxon>
        <taxon>Thiopseudomonas</taxon>
    </lineage>
</organism>
<protein>
    <submittedName>
        <fullName evidence="2">Uncharacterized protein</fullName>
    </submittedName>
</protein>
<keyword evidence="1" id="KW-0812">Transmembrane</keyword>
<proteinExistence type="predicted"/>
<dbReference type="EMBL" id="JAUCDY010000022">
    <property type="protein sequence ID" value="MDM7858961.1"/>
    <property type="molecule type" value="Genomic_DNA"/>
</dbReference>
<reference evidence="2 3" key="1">
    <citation type="submission" date="2023-06" db="EMBL/GenBank/DDBJ databases">
        <title>Thiopseudomonas sp. CY1220 draft genome sequence.</title>
        <authorList>
            <person name="Zhao G."/>
            <person name="An M."/>
        </authorList>
    </citation>
    <scope>NUCLEOTIDE SEQUENCE [LARGE SCALE GENOMIC DNA]</scope>
    <source>
        <strain evidence="2 3">CY1220</strain>
    </source>
</reference>
<evidence type="ECO:0000313" key="2">
    <source>
        <dbReference type="EMBL" id="MDM7858961.1"/>
    </source>
</evidence>
<keyword evidence="1" id="KW-0472">Membrane</keyword>
<keyword evidence="3" id="KW-1185">Reference proteome</keyword>
<gene>
    <name evidence="2" type="ORF">QEZ41_11875</name>
</gene>
<name>A0ABT7SRY2_9GAMM</name>
<sequence>MSDILKFKSLSRLCLVVGVSLISWYYAHAFFLLDRLMPLDFSTHEELLISKAELDTARLATDSTDILVIEAKFEAASYKRVEFEEIMGSMFELHRLALRVGLLLIIFVIPVFFLEIAWQKFVFNKALKPGVDKAGSV</sequence>
<evidence type="ECO:0000313" key="3">
    <source>
        <dbReference type="Proteomes" id="UP001241056"/>
    </source>
</evidence>
<dbReference type="RefSeq" id="WP_289411812.1">
    <property type="nucleotide sequence ID" value="NZ_JAUCDY010000022.1"/>
</dbReference>